<dbReference type="InterPro" id="IPR046347">
    <property type="entry name" value="bZIP_sf"/>
</dbReference>
<dbReference type="EMBL" id="MCGE01000011">
    <property type="protein sequence ID" value="ORZ16378.1"/>
    <property type="molecule type" value="Genomic_DNA"/>
</dbReference>
<accession>A0A1X2IGV6</accession>
<feature type="compositionally biased region" description="Acidic residues" evidence="1">
    <location>
        <begin position="213"/>
        <end position="223"/>
    </location>
</feature>
<feature type="compositionally biased region" description="Low complexity" evidence="1">
    <location>
        <begin position="34"/>
        <end position="50"/>
    </location>
</feature>
<dbReference type="SUPFAM" id="SSF57959">
    <property type="entry name" value="Leucine zipper domain"/>
    <property type="match status" value="1"/>
</dbReference>
<feature type="domain" description="BZIP" evidence="2">
    <location>
        <begin position="119"/>
        <end position="177"/>
    </location>
</feature>
<dbReference type="PROSITE" id="PS00036">
    <property type="entry name" value="BZIP_BASIC"/>
    <property type="match status" value="1"/>
</dbReference>
<feature type="compositionally biased region" description="Low complexity" evidence="1">
    <location>
        <begin position="62"/>
        <end position="76"/>
    </location>
</feature>
<feature type="region of interest" description="Disordered" evidence="1">
    <location>
        <begin position="21"/>
        <end position="138"/>
    </location>
</feature>
<dbReference type="CDD" id="cd14705">
    <property type="entry name" value="bZIP_Zip1"/>
    <property type="match status" value="1"/>
</dbReference>
<comment type="caution">
    <text evidence="3">The sequence shown here is derived from an EMBL/GenBank/DDBJ whole genome shotgun (WGS) entry which is preliminary data.</text>
</comment>
<feature type="compositionally biased region" description="Basic residues" evidence="1">
    <location>
        <begin position="77"/>
        <end position="94"/>
    </location>
</feature>
<evidence type="ECO:0000313" key="3">
    <source>
        <dbReference type="EMBL" id="ORZ16378.1"/>
    </source>
</evidence>
<gene>
    <name evidence="3" type="ORF">BCR42DRAFT_414923</name>
</gene>
<dbReference type="GO" id="GO:0003700">
    <property type="term" value="F:DNA-binding transcription factor activity"/>
    <property type="evidence" value="ECO:0007669"/>
    <property type="project" value="InterPro"/>
</dbReference>
<dbReference type="OrthoDB" id="1939598at2759"/>
<dbReference type="Gene3D" id="1.20.5.170">
    <property type="match status" value="1"/>
</dbReference>
<sequence>MKHEFGKPMSLSYVMTAPAYGENHHHSNSYPTTPDLSPLNPSLGPSSPQSFDSLSGTFSPSATTTTTADNYDFHPSYNHHPHHDHHHRHRKQKKSSSSVTSDEDGEDDLLGGSGLTLLERRQRNKTASAKYRQKKNRQQIEMKRMIDNLTEQDALLKRQMAELRTENQKLKSMNDHLRGKILAKKMLDQYFERRQHRQQQPSESKNDSPTDHDMDDIESLDSF</sequence>
<feature type="region of interest" description="Disordered" evidence="1">
    <location>
        <begin position="188"/>
        <end position="223"/>
    </location>
</feature>
<keyword evidence="4" id="KW-1185">Reference proteome</keyword>
<evidence type="ECO:0000256" key="1">
    <source>
        <dbReference type="SAM" id="MobiDB-lite"/>
    </source>
</evidence>
<organism evidence="3 4">
    <name type="scientific">Absidia repens</name>
    <dbReference type="NCBI Taxonomy" id="90262"/>
    <lineage>
        <taxon>Eukaryota</taxon>
        <taxon>Fungi</taxon>
        <taxon>Fungi incertae sedis</taxon>
        <taxon>Mucoromycota</taxon>
        <taxon>Mucoromycotina</taxon>
        <taxon>Mucoromycetes</taxon>
        <taxon>Mucorales</taxon>
        <taxon>Cunninghamellaceae</taxon>
        <taxon>Absidia</taxon>
    </lineage>
</organism>
<evidence type="ECO:0000259" key="2">
    <source>
        <dbReference type="PROSITE" id="PS50217"/>
    </source>
</evidence>
<name>A0A1X2IGV6_9FUNG</name>
<proteinExistence type="predicted"/>
<dbReference type="InterPro" id="IPR004827">
    <property type="entry name" value="bZIP"/>
</dbReference>
<reference evidence="3 4" key="1">
    <citation type="submission" date="2016-07" db="EMBL/GenBank/DDBJ databases">
        <title>Pervasive Adenine N6-methylation of Active Genes in Fungi.</title>
        <authorList>
            <consortium name="DOE Joint Genome Institute"/>
            <person name="Mondo S.J."/>
            <person name="Dannebaum R.O."/>
            <person name="Kuo R.C."/>
            <person name="Labutti K."/>
            <person name="Haridas S."/>
            <person name="Kuo A."/>
            <person name="Salamov A."/>
            <person name="Ahrendt S.R."/>
            <person name="Lipzen A."/>
            <person name="Sullivan W."/>
            <person name="Andreopoulos W.B."/>
            <person name="Clum A."/>
            <person name="Lindquist E."/>
            <person name="Daum C."/>
            <person name="Ramamoorthy G.K."/>
            <person name="Gryganskyi A."/>
            <person name="Culley D."/>
            <person name="Magnuson J.K."/>
            <person name="James T.Y."/>
            <person name="O'Malley M.A."/>
            <person name="Stajich J.E."/>
            <person name="Spatafora J.W."/>
            <person name="Visel A."/>
            <person name="Grigoriev I.V."/>
        </authorList>
    </citation>
    <scope>NUCLEOTIDE SEQUENCE [LARGE SCALE GENOMIC DNA]</scope>
    <source>
        <strain evidence="3 4">NRRL 1336</strain>
    </source>
</reference>
<dbReference type="SMART" id="SM00338">
    <property type="entry name" value="BRLZ"/>
    <property type="match status" value="1"/>
</dbReference>
<protein>
    <recommendedName>
        <fullName evidence="2">BZIP domain-containing protein</fullName>
    </recommendedName>
</protein>
<dbReference type="PROSITE" id="PS50217">
    <property type="entry name" value="BZIP"/>
    <property type="match status" value="1"/>
</dbReference>
<evidence type="ECO:0000313" key="4">
    <source>
        <dbReference type="Proteomes" id="UP000193560"/>
    </source>
</evidence>
<dbReference type="AlphaFoldDB" id="A0A1X2IGV6"/>
<feature type="compositionally biased region" description="Polar residues" evidence="1">
    <location>
        <begin position="51"/>
        <end position="61"/>
    </location>
</feature>
<dbReference type="STRING" id="90262.A0A1X2IGV6"/>
<dbReference type="Proteomes" id="UP000193560">
    <property type="component" value="Unassembled WGS sequence"/>
</dbReference>